<keyword evidence="4" id="KW-1185">Reference proteome</keyword>
<name>A0A9P4R9L6_9PLEO</name>
<comment type="similarity">
    <text evidence="1">Belongs to the AB hydrolase superfamily. AB hydrolase 2 family.</text>
</comment>
<evidence type="ECO:0000313" key="4">
    <source>
        <dbReference type="Proteomes" id="UP000799444"/>
    </source>
</evidence>
<dbReference type="InterPro" id="IPR050565">
    <property type="entry name" value="LYPA1-2/EST-like"/>
</dbReference>
<reference evidence="3" key="1">
    <citation type="journal article" date="2020" name="Stud. Mycol.">
        <title>101 Dothideomycetes genomes: a test case for predicting lifestyles and emergence of pathogens.</title>
        <authorList>
            <person name="Haridas S."/>
            <person name="Albert R."/>
            <person name="Binder M."/>
            <person name="Bloem J."/>
            <person name="Labutti K."/>
            <person name="Salamov A."/>
            <person name="Andreopoulos B."/>
            <person name="Baker S."/>
            <person name="Barry K."/>
            <person name="Bills G."/>
            <person name="Bluhm B."/>
            <person name="Cannon C."/>
            <person name="Castanera R."/>
            <person name="Culley D."/>
            <person name="Daum C."/>
            <person name="Ezra D."/>
            <person name="Gonzalez J."/>
            <person name="Henrissat B."/>
            <person name="Kuo A."/>
            <person name="Liang C."/>
            <person name="Lipzen A."/>
            <person name="Lutzoni F."/>
            <person name="Magnuson J."/>
            <person name="Mondo S."/>
            <person name="Nolan M."/>
            <person name="Ohm R."/>
            <person name="Pangilinan J."/>
            <person name="Park H.-J."/>
            <person name="Ramirez L."/>
            <person name="Alfaro M."/>
            <person name="Sun H."/>
            <person name="Tritt A."/>
            <person name="Yoshinaga Y."/>
            <person name="Zwiers L.-H."/>
            <person name="Turgeon B."/>
            <person name="Goodwin S."/>
            <person name="Spatafora J."/>
            <person name="Crous P."/>
            <person name="Grigoriev I."/>
        </authorList>
    </citation>
    <scope>NUCLEOTIDE SEQUENCE</scope>
    <source>
        <strain evidence="3">CBS 125425</strain>
    </source>
</reference>
<dbReference type="Gene3D" id="3.40.50.1820">
    <property type="entry name" value="alpha/beta hydrolase"/>
    <property type="match status" value="1"/>
</dbReference>
<feature type="domain" description="Phospholipase/carboxylesterase/thioesterase" evidence="2">
    <location>
        <begin position="67"/>
        <end position="200"/>
    </location>
</feature>
<protein>
    <submittedName>
        <fullName evidence="3">Alpha/beta-hydrolase</fullName>
    </submittedName>
</protein>
<dbReference type="GO" id="GO:0005737">
    <property type="term" value="C:cytoplasm"/>
    <property type="evidence" value="ECO:0007669"/>
    <property type="project" value="TreeGrafter"/>
</dbReference>
<dbReference type="Pfam" id="PF02230">
    <property type="entry name" value="Abhydrolase_2"/>
    <property type="match status" value="2"/>
</dbReference>
<comment type="caution">
    <text evidence="3">The sequence shown here is derived from an EMBL/GenBank/DDBJ whole genome shotgun (WGS) entry which is preliminary data.</text>
</comment>
<dbReference type="GO" id="GO:0008474">
    <property type="term" value="F:palmitoyl-(protein) hydrolase activity"/>
    <property type="evidence" value="ECO:0007669"/>
    <property type="project" value="TreeGrafter"/>
</dbReference>
<dbReference type="PANTHER" id="PTHR10655">
    <property type="entry name" value="LYSOPHOSPHOLIPASE-RELATED"/>
    <property type="match status" value="1"/>
</dbReference>
<dbReference type="SUPFAM" id="SSF53474">
    <property type="entry name" value="alpha/beta-Hydrolases"/>
    <property type="match status" value="1"/>
</dbReference>
<evidence type="ECO:0000256" key="1">
    <source>
        <dbReference type="ARBA" id="ARBA00006499"/>
    </source>
</evidence>
<dbReference type="InterPro" id="IPR029058">
    <property type="entry name" value="AB_hydrolase_fold"/>
</dbReference>
<evidence type="ECO:0000259" key="2">
    <source>
        <dbReference type="Pfam" id="PF02230"/>
    </source>
</evidence>
<proteinExistence type="inferred from homology"/>
<organism evidence="3 4">
    <name type="scientific">Polyplosphaeria fusca</name>
    <dbReference type="NCBI Taxonomy" id="682080"/>
    <lineage>
        <taxon>Eukaryota</taxon>
        <taxon>Fungi</taxon>
        <taxon>Dikarya</taxon>
        <taxon>Ascomycota</taxon>
        <taxon>Pezizomycotina</taxon>
        <taxon>Dothideomycetes</taxon>
        <taxon>Pleosporomycetidae</taxon>
        <taxon>Pleosporales</taxon>
        <taxon>Tetraplosphaeriaceae</taxon>
        <taxon>Polyplosphaeria</taxon>
    </lineage>
</organism>
<evidence type="ECO:0000313" key="3">
    <source>
        <dbReference type="EMBL" id="KAF2740615.1"/>
    </source>
</evidence>
<dbReference type="InterPro" id="IPR003140">
    <property type="entry name" value="PLipase/COase/thioEstase"/>
</dbReference>
<dbReference type="GO" id="GO:0052689">
    <property type="term" value="F:carboxylic ester hydrolase activity"/>
    <property type="evidence" value="ECO:0007669"/>
    <property type="project" value="TreeGrafter"/>
</dbReference>
<sequence>MATSSRPRGYPPPLVIPPMLVHETTMIVLHGRGSTAEKFANPLLSHLVSSPAPSSVLSVQSKSIPSTFQSHFPNTKFIFPTASLRRAQAYNRSMTHQWFDMYPLDEYPVEHKAHIQQRGLRESGQYIMDLAKEAAKEVGRGKVIVMGLSQGCATLLTAILAGLMDCNDGRHGDETGTGGVVGMCGWLPFKDTIAQAVGGCDELFEEGANDIFDRDVTAQEEEDSKVNTATTLLREELGLESLALSPMQTSSLCRVPIFFGHGTLDEKVPFQLGRQSAEVLQSLGLNVTWRDFEGLGHWYSADMLRDVVAFIQGLEGWQRRNAGLNQFGAESEQAQI</sequence>
<dbReference type="OrthoDB" id="2418081at2759"/>
<feature type="domain" description="Phospholipase/carboxylesterase/thioesterase" evidence="2">
    <location>
        <begin position="247"/>
        <end position="312"/>
    </location>
</feature>
<accession>A0A9P4R9L6</accession>
<gene>
    <name evidence="3" type="ORF">EJ04DRAFT_530818</name>
</gene>
<dbReference type="AlphaFoldDB" id="A0A9P4R9L6"/>
<dbReference type="PANTHER" id="PTHR10655:SF64">
    <property type="entry name" value="PHOSPHOLIPASE_CARBOXYLESTERASE_THIOESTERASE DOMAIN-CONTAINING PROTEIN"/>
    <property type="match status" value="1"/>
</dbReference>
<dbReference type="EMBL" id="ML996099">
    <property type="protein sequence ID" value="KAF2740615.1"/>
    <property type="molecule type" value="Genomic_DNA"/>
</dbReference>
<dbReference type="Proteomes" id="UP000799444">
    <property type="component" value="Unassembled WGS sequence"/>
</dbReference>